<dbReference type="SUPFAM" id="SSF89550">
    <property type="entry name" value="PHP domain-like"/>
    <property type="match status" value="1"/>
</dbReference>
<sequence>MFLDMHIHESTCSSDSRMTLAEIVETAKIKGLDGVCITDHDSMGLREQAEAYSREIGFPIFVGVEYYSLWGDITAFGIDTFPDTRIPAQDFIDQVNAAGGFCVACHPFRSNNRGLKEHLRDVHGLHGVEVLNGSTDLAANRLALARCRELGLAAIGASDAHWTSQVGVYATYVPGHPRTISELVQALHQGGVHPAIWENDGYRIADTF</sequence>
<dbReference type="PANTHER" id="PTHR42924">
    <property type="entry name" value="EXONUCLEASE"/>
    <property type="match status" value="1"/>
</dbReference>
<dbReference type="Pfam" id="PF13263">
    <property type="entry name" value="PHP_C"/>
    <property type="match status" value="1"/>
</dbReference>
<dbReference type="Proteomes" id="UP000660021">
    <property type="component" value="Unassembled WGS sequence"/>
</dbReference>
<keyword evidence="3" id="KW-1185">Reference proteome</keyword>
<dbReference type="InterPro" id="IPR052018">
    <property type="entry name" value="PHP_domain"/>
</dbReference>
<feature type="domain" description="Polymerase/histidinol phosphatase N-terminal" evidence="1">
    <location>
        <begin position="3"/>
        <end position="70"/>
    </location>
</feature>
<dbReference type="InterPro" id="IPR016195">
    <property type="entry name" value="Pol/histidinol_Pase-like"/>
</dbReference>
<name>A0ABR7HQE8_9FIRM</name>
<dbReference type="CDD" id="cd07432">
    <property type="entry name" value="PHP_HisPPase"/>
    <property type="match status" value="1"/>
</dbReference>
<evidence type="ECO:0000259" key="1">
    <source>
        <dbReference type="SMART" id="SM00481"/>
    </source>
</evidence>
<protein>
    <submittedName>
        <fullName evidence="2">PHP domain-containing protein</fullName>
    </submittedName>
</protein>
<dbReference type="InterPro" id="IPR004013">
    <property type="entry name" value="PHP_dom"/>
</dbReference>
<organism evidence="2 3">
    <name type="scientific">Pseudoflavonifractor hominis</name>
    <dbReference type="NCBI Taxonomy" id="2763059"/>
    <lineage>
        <taxon>Bacteria</taxon>
        <taxon>Bacillati</taxon>
        <taxon>Bacillota</taxon>
        <taxon>Clostridia</taxon>
        <taxon>Eubacteriales</taxon>
        <taxon>Oscillospiraceae</taxon>
        <taxon>Pseudoflavonifractor</taxon>
    </lineage>
</organism>
<dbReference type="InterPro" id="IPR003141">
    <property type="entry name" value="Pol/His_phosphatase_N"/>
</dbReference>
<reference evidence="2 3" key="1">
    <citation type="submission" date="2020-08" db="EMBL/GenBank/DDBJ databases">
        <title>Genome public.</title>
        <authorList>
            <person name="Liu C."/>
            <person name="Sun Q."/>
        </authorList>
    </citation>
    <scope>NUCLEOTIDE SEQUENCE [LARGE SCALE GENOMIC DNA]</scope>
    <source>
        <strain evidence="2 3">New-38</strain>
    </source>
</reference>
<evidence type="ECO:0000313" key="2">
    <source>
        <dbReference type="EMBL" id="MBC5729749.1"/>
    </source>
</evidence>
<gene>
    <name evidence="2" type="ORF">H8S34_02740</name>
</gene>
<dbReference type="Gene3D" id="3.20.20.140">
    <property type="entry name" value="Metal-dependent hydrolases"/>
    <property type="match status" value="1"/>
</dbReference>
<dbReference type="SMART" id="SM00481">
    <property type="entry name" value="POLIIIAc"/>
    <property type="match status" value="1"/>
</dbReference>
<evidence type="ECO:0000313" key="3">
    <source>
        <dbReference type="Proteomes" id="UP000660021"/>
    </source>
</evidence>
<accession>A0ABR7HQE8</accession>
<dbReference type="EMBL" id="JACOPR010000002">
    <property type="protein sequence ID" value="MBC5729749.1"/>
    <property type="molecule type" value="Genomic_DNA"/>
</dbReference>
<proteinExistence type="predicted"/>
<comment type="caution">
    <text evidence="2">The sequence shown here is derived from an EMBL/GenBank/DDBJ whole genome shotgun (WGS) entry which is preliminary data.</text>
</comment>
<dbReference type="Pfam" id="PF02811">
    <property type="entry name" value="PHP"/>
    <property type="match status" value="1"/>
</dbReference>
<dbReference type="PANTHER" id="PTHR42924:SF3">
    <property type="entry name" value="POLYMERASE_HISTIDINOL PHOSPHATASE N-TERMINAL DOMAIN-CONTAINING PROTEIN"/>
    <property type="match status" value="1"/>
</dbReference>